<feature type="compositionally biased region" description="Basic and acidic residues" evidence="1">
    <location>
        <begin position="422"/>
        <end position="442"/>
    </location>
</feature>
<protein>
    <submittedName>
        <fullName evidence="2">Uncharacterized protein</fullName>
    </submittedName>
</protein>
<feature type="compositionally biased region" description="Basic and acidic residues" evidence="1">
    <location>
        <begin position="451"/>
        <end position="471"/>
    </location>
</feature>
<name>A0AAV1UA70_9STRA</name>
<accession>A0AAV1UA70</accession>
<gene>
    <name evidence="2" type="ORF">PM001_LOCUS16630</name>
</gene>
<evidence type="ECO:0000256" key="1">
    <source>
        <dbReference type="SAM" id="MobiDB-lite"/>
    </source>
</evidence>
<evidence type="ECO:0000313" key="2">
    <source>
        <dbReference type="EMBL" id="CAK7931480.1"/>
    </source>
</evidence>
<evidence type="ECO:0000313" key="3">
    <source>
        <dbReference type="Proteomes" id="UP001162060"/>
    </source>
</evidence>
<sequence length="707" mass="75330">MAQNAQRLVRRRRDLLPRGARCETGLKPLRTFGFSPSEAFGMRGFWRPLSKAIALDGTVTRSHPLRFGTRWSSTTREFLHDSNGSLASRVGNKMDAHRPDIDRAREQIHETTQKADSYLTELTKRVDEYEQKHSDMEPATQYLKSALDASRSATQKLKTQGQDLSERTVPVALDGMQGVRESLDELQKQAVAYDDKYAGSTGQHAMETLHHYVNSGRQAATDALETTTGQLTKLRDTIGNMAGQATHGAQVAVGEAVRVAEFGDEKLGVTSMGSGVVQKVRDLDARLGVTAVAARVDNTVTGGLGSKVASTTVGIVSESVNYITETLHNAKLAAEQSDTAQGVEAKGAEVTEAATKKKDEMKATFNESVEHGKAKAGMATSKAEEKAGQARDMAQDKAGQAKEKAGEMKDMAAEKAGQAKDMAQDKAGHAKDKAGEMKDMAAEKAGQAKDMAQDKAGQAKDKAGEMKDMAAEKAGQAKDMAQDKAGQAKDKAGDMKDMTAEKAGQAKDMAKDKAGQAKDMAQDKAGQAKDKAGQAKDMAQEKAGQAKETTKDKAGQAKDMAQDKAGQAKETAKDKAASAQHKMSESADQAKDKAGAAKEQTKAKGGDAKEQSEGIAGKVVDMAKNAKDQVKERIGSAVDTVTNLGTVAEAKVMKPKEPTTTQEETMTEKGLEGLKQSRAKESEAAKTASGTARKELEGKQNSAMKNK</sequence>
<dbReference type="EMBL" id="CAKLBY020000175">
    <property type="protein sequence ID" value="CAK7931480.1"/>
    <property type="molecule type" value="Genomic_DNA"/>
</dbReference>
<dbReference type="Proteomes" id="UP001162060">
    <property type="component" value="Unassembled WGS sequence"/>
</dbReference>
<organism evidence="2 3">
    <name type="scientific">Peronospora matthiolae</name>
    <dbReference type="NCBI Taxonomy" id="2874970"/>
    <lineage>
        <taxon>Eukaryota</taxon>
        <taxon>Sar</taxon>
        <taxon>Stramenopiles</taxon>
        <taxon>Oomycota</taxon>
        <taxon>Peronosporomycetes</taxon>
        <taxon>Peronosporales</taxon>
        <taxon>Peronosporaceae</taxon>
        <taxon>Peronospora</taxon>
    </lineage>
</organism>
<feature type="region of interest" description="Disordered" evidence="1">
    <location>
        <begin position="649"/>
        <end position="707"/>
    </location>
</feature>
<dbReference type="AlphaFoldDB" id="A0AAV1UA70"/>
<feature type="region of interest" description="Disordered" evidence="1">
    <location>
        <begin position="370"/>
        <end position="620"/>
    </location>
</feature>
<dbReference type="Gene3D" id="6.10.140.1430">
    <property type="match status" value="5"/>
</dbReference>
<proteinExistence type="predicted"/>
<dbReference type="PANTHER" id="PTHR47372">
    <property type="entry name" value="DAUER UP-REGULATED-RELATED"/>
    <property type="match status" value="1"/>
</dbReference>
<dbReference type="PANTHER" id="PTHR47372:SF5">
    <property type="entry name" value="LATE EMBRYOGENESIS ABUNDANT PROTEIN (LEA) FAMILY PROTEIN"/>
    <property type="match status" value="1"/>
</dbReference>
<feature type="compositionally biased region" description="Basic and acidic residues" evidence="1">
    <location>
        <begin position="382"/>
        <end position="413"/>
    </location>
</feature>
<comment type="caution">
    <text evidence="2">The sequence shown here is derived from an EMBL/GenBank/DDBJ whole genome shotgun (WGS) entry which is preliminary data.</text>
</comment>
<feature type="compositionally biased region" description="Basic and acidic residues" evidence="1">
    <location>
        <begin position="480"/>
        <end position="612"/>
    </location>
</feature>
<reference evidence="2" key="1">
    <citation type="submission" date="2024-01" db="EMBL/GenBank/DDBJ databases">
        <authorList>
            <person name="Webb A."/>
        </authorList>
    </citation>
    <scope>NUCLEOTIDE SEQUENCE</scope>
    <source>
        <strain evidence="2">Pm1</strain>
    </source>
</reference>